<dbReference type="PROSITE" id="PS51194">
    <property type="entry name" value="HELICASE_CTER"/>
    <property type="match status" value="1"/>
</dbReference>
<dbReference type="InterPro" id="IPR014014">
    <property type="entry name" value="RNA_helicase_DEAD_Q_motif"/>
</dbReference>
<dbReference type="InterPro" id="IPR011545">
    <property type="entry name" value="DEAD/DEAH_box_helicase_dom"/>
</dbReference>
<comment type="similarity">
    <text evidence="5 7">Belongs to the DEAD box helicase family.</text>
</comment>
<dbReference type="InterPro" id="IPR027417">
    <property type="entry name" value="P-loop_NTPase"/>
</dbReference>
<dbReference type="Gene3D" id="3.30.70.330">
    <property type="match status" value="1"/>
</dbReference>
<evidence type="ECO:0000256" key="5">
    <source>
        <dbReference type="ARBA" id="ARBA00038437"/>
    </source>
</evidence>
<dbReference type="PANTHER" id="PTHR47959:SF1">
    <property type="entry name" value="ATP-DEPENDENT RNA HELICASE DBPA"/>
    <property type="match status" value="1"/>
</dbReference>
<feature type="domain" description="Helicase C-terminal" evidence="9">
    <location>
        <begin position="216"/>
        <end position="379"/>
    </location>
</feature>
<dbReference type="GO" id="GO:0003724">
    <property type="term" value="F:RNA helicase activity"/>
    <property type="evidence" value="ECO:0007669"/>
    <property type="project" value="UniProtKB-EC"/>
</dbReference>
<dbReference type="CDD" id="cd18787">
    <property type="entry name" value="SF2_C_DEAD"/>
    <property type="match status" value="1"/>
</dbReference>
<dbReference type="SUPFAM" id="SSF52540">
    <property type="entry name" value="P-loop containing nucleoside triphosphate hydrolases"/>
    <property type="match status" value="1"/>
</dbReference>
<dbReference type="PANTHER" id="PTHR47959">
    <property type="entry name" value="ATP-DEPENDENT RNA HELICASE RHLE-RELATED"/>
    <property type="match status" value="1"/>
</dbReference>
<dbReference type="PROSITE" id="PS00039">
    <property type="entry name" value="DEAD_ATP_HELICASE"/>
    <property type="match status" value="1"/>
</dbReference>
<dbReference type="EC" id="3.6.4.13" evidence="11"/>
<keyword evidence="3 7" id="KW-0347">Helicase</keyword>
<dbReference type="InterPro" id="IPR000629">
    <property type="entry name" value="RNA-helicase_DEAD-box_CS"/>
</dbReference>
<gene>
    <name evidence="11" type="primary">dbpA</name>
    <name evidence="11" type="ORF">V6U78_03355</name>
</gene>
<name>A0ABW8PUZ1_9GAMM</name>
<feature type="short sequence motif" description="Q motif" evidence="6">
    <location>
        <begin position="4"/>
        <end position="32"/>
    </location>
</feature>
<keyword evidence="1 7" id="KW-0547">Nucleotide-binding</keyword>
<dbReference type="Pfam" id="PF00271">
    <property type="entry name" value="Helicase_C"/>
    <property type="match status" value="1"/>
</dbReference>
<dbReference type="SMART" id="SM00490">
    <property type="entry name" value="HELICc"/>
    <property type="match status" value="1"/>
</dbReference>
<reference evidence="11 12" key="1">
    <citation type="submission" date="2024-02" db="EMBL/GenBank/DDBJ databases">
        <title>Marinospirillum sp. MEB 164 isolated from Lonar lake sediment.</title>
        <authorList>
            <person name="Joshi A."/>
            <person name="Thite S."/>
        </authorList>
    </citation>
    <scope>NUCLEOTIDE SEQUENCE [LARGE SCALE GENOMIC DNA]</scope>
    <source>
        <strain evidence="11 12">MEB164</strain>
    </source>
</reference>
<dbReference type="InterPro" id="IPR001650">
    <property type="entry name" value="Helicase_C-like"/>
</dbReference>
<feature type="domain" description="Helicase ATP-binding" evidence="8">
    <location>
        <begin position="35"/>
        <end position="206"/>
    </location>
</feature>
<evidence type="ECO:0000256" key="4">
    <source>
        <dbReference type="ARBA" id="ARBA00022840"/>
    </source>
</evidence>
<sequence length="460" mass="50083">MTAPSFSSLSLRAELLNNLPTLGYHTMTPVQAHSLPAILAGRDLLAQAQTGSGKTAAFGLGLLQRLDPTQLSIQGLVLCPTRELADQVANELRRLARGLPNIKVLTLCGGQPFGPQIASLEQGAHLLVGTPGRIEDHLRRTHLDLQQLKILVLDEADRMLDMGFSETLDAILAATPAQRQTLMLSATFADAIRTLATASLRDPLLVEIETEQAQPKITQHFYRLPKEQQRFAILQALLLQRAPEMGIIFCTTRQETQQLAEALSQAGFSALPLHGDLEQRDRDQTLIQFAHRSANLLVATDVAARGLDIANLDLVVNYQLAQDPEAHVHRIGRTGRAGAEGVAISLVGPEDERRLDAIRAVSEQACTLEALPATPAASTHPAPAPMKTLVIDGGKKDKLRPGDILGALTACEQLGREQIGKITITPRRAYVSIERSWAKTALDHLNQGKLKGRNFRVRYL</sequence>
<dbReference type="InterPro" id="IPR012677">
    <property type="entry name" value="Nucleotide-bd_a/b_plait_sf"/>
</dbReference>
<keyword evidence="12" id="KW-1185">Reference proteome</keyword>
<dbReference type="InterPro" id="IPR005580">
    <property type="entry name" value="DbpA/CsdA_RNA-bd_dom"/>
</dbReference>
<evidence type="ECO:0000259" key="9">
    <source>
        <dbReference type="PROSITE" id="PS51194"/>
    </source>
</evidence>
<organism evidence="11 12">
    <name type="scientific">Marinospirillum alkalitolerans</name>
    <dbReference type="NCBI Taxonomy" id="3123374"/>
    <lineage>
        <taxon>Bacteria</taxon>
        <taxon>Pseudomonadati</taxon>
        <taxon>Pseudomonadota</taxon>
        <taxon>Gammaproteobacteria</taxon>
        <taxon>Oceanospirillales</taxon>
        <taxon>Oceanospirillaceae</taxon>
        <taxon>Marinospirillum</taxon>
    </lineage>
</organism>
<dbReference type="PROSITE" id="PS51195">
    <property type="entry name" value="Q_MOTIF"/>
    <property type="match status" value="1"/>
</dbReference>
<dbReference type="NCBIfam" id="NF008744">
    <property type="entry name" value="PRK11776.1"/>
    <property type="match status" value="1"/>
</dbReference>
<dbReference type="Gene3D" id="3.40.50.300">
    <property type="entry name" value="P-loop containing nucleotide triphosphate hydrolases"/>
    <property type="match status" value="2"/>
</dbReference>
<evidence type="ECO:0000256" key="7">
    <source>
        <dbReference type="RuleBase" id="RU000492"/>
    </source>
</evidence>
<feature type="domain" description="DEAD-box RNA helicase Q" evidence="10">
    <location>
        <begin position="4"/>
        <end position="32"/>
    </location>
</feature>
<dbReference type="InterPro" id="IPR050079">
    <property type="entry name" value="DEAD_box_RNA_helicase"/>
</dbReference>
<evidence type="ECO:0000313" key="11">
    <source>
        <dbReference type="EMBL" id="MFK7160070.1"/>
    </source>
</evidence>
<keyword evidence="4 7" id="KW-0067">ATP-binding</keyword>
<dbReference type="GO" id="GO:0016787">
    <property type="term" value="F:hydrolase activity"/>
    <property type="evidence" value="ECO:0007669"/>
    <property type="project" value="UniProtKB-KW"/>
</dbReference>
<dbReference type="CDD" id="cd00268">
    <property type="entry name" value="DEADc"/>
    <property type="match status" value="1"/>
</dbReference>
<accession>A0ABW8PUZ1</accession>
<evidence type="ECO:0000256" key="3">
    <source>
        <dbReference type="ARBA" id="ARBA00022806"/>
    </source>
</evidence>
<dbReference type="Proteomes" id="UP001621714">
    <property type="component" value="Unassembled WGS sequence"/>
</dbReference>
<dbReference type="EMBL" id="JBANFI010000002">
    <property type="protein sequence ID" value="MFK7160070.1"/>
    <property type="molecule type" value="Genomic_DNA"/>
</dbReference>
<dbReference type="SMART" id="SM00487">
    <property type="entry name" value="DEXDc"/>
    <property type="match status" value="1"/>
</dbReference>
<evidence type="ECO:0000259" key="8">
    <source>
        <dbReference type="PROSITE" id="PS51192"/>
    </source>
</evidence>
<evidence type="ECO:0000256" key="2">
    <source>
        <dbReference type="ARBA" id="ARBA00022801"/>
    </source>
</evidence>
<protein>
    <submittedName>
        <fullName evidence="11">ATP-dependent RNA helicase DbpA</fullName>
        <ecNumber evidence="11">3.6.4.13</ecNumber>
    </submittedName>
</protein>
<evidence type="ECO:0000256" key="6">
    <source>
        <dbReference type="PROSITE-ProRule" id="PRU00552"/>
    </source>
</evidence>
<proteinExistence type="inferred from homology"/>
<evidence type="ECO:0000313" key="12">
    <source>
        <dbReference type="Proteomes" id="UP001621714"/>
    </source>
</evidence>
<evidence type="ECO:0000256" key="1">
    <source>
        <dbReference type="ARBA" id="ARBA00022741"/>
    </source>
</evidence>
<dbReference type="RefSeq" id="WP_405337196.1">
    <property type="nucleotide sequence ID" value="NZ_JBANFI010000002.1"/>
</dbReference>
<keyword evidence="2 7" id="KW-0378">Hydrolase</keyword>
<dbReference type="InterPro" id="IPR014001">
    <property type="entry name" value="Helicase_ATP-bd"/>
</dbReference>
<comment type="caution">
    <text evidence="11">The sequence shown here is derived from an EMBL/GenBank/DDBJ whole genome shotgun (WGS) entry which is preliminary data.</text>
</comment>
<dbReference type="InterPro" id="IPR044742">
    <property type="entry name" value="DEAD/DEAH_RhlB"/>
</dbReference>
<evidence type="ECO:0000259" key="10">
    <source>
        <dbReference type="PROSITE" id="PS51195"/>
    </source>
</evidence>
<dbReference type="Pfam" id="PF00270">
    <property type="entry name" value="DEAD"/>
    <property type="match status" value="1"/>
</dbReference>
<dbReference type="PROSITE" id="PS51192">
    <property type="entry name" value="HELICASE_ATP_BIND_1"/>
    <property type="match status" value="1"/>
</dbReference>
<dbReference type="Pfam" id="PF03880">
    <property type="entry name" value="DbpA"/>
    <property type="match status" value="1"/>
</dbReference>